<dbReference type="GO" id="GO:0005681">
    <property type="term" value="C:spliceosomal complex"/>
    <property type="evidence" value="ECO:0007669"/>
    <property type="project" value="TreeGrafter"/>
</dbReference>
<evidence type="ECO:0000256" key="4">
    <source>
        <dbReference type="ARBA" id="ARBA00023186"/>
    </source>
</evidence>
<proteinExistence type="predicted"/>
<keyword evidence="3" id="KW-0963">Cytoplasm</keyword>
<sequence length="705" mass="80922">MGSPLPPDPYAALGLSKDVDSTAIKTAYRKLVLKTHPDKFPDPAQKAEKSAEFHKIQQAYEILGDDDKRERYNAQVRLAELRKEAMERQHARGATKPETNRPSPAANYDVRTPSGTPAYPSRGTPSRAYEEPRPRDFYDDEDRYDEARAKSSRSTKHSYGYSRGREEPPSSRRHSFVNVFVNTSGRGERAKTRDQTKRRDREEKKFVPVYNDSDSDERYRQEERRRKDLRRLAEEEEEERKRRDNEAFRRQAEAAARREEDMARDRERATRGRETSRRASSRRPDDRATYPEKYLDQGAAAKEYMSKHRATSVPAEEPPVRPSASRSTKYAQVRPKEKSSSKRSASKEPWILSGFRHGQGSRDKSRKPTRSAEAEYDEDPRRPTLDKADSSPAAMKQAMRAAEAQRSATVDSYDTRREREETQAPPKMRRAETMPAPKASRQEEKSRANTTRLRTEVRGHMNDSGYSSPSTPSISDKEKDKESRNAPTPRTTTRTAYRYGAEGGVAVSKDDDVYNTVTVEPTSSSERITRKPVSRSPIRERRPERDSDDSGRERLPSARNTQSERTARYTYPMEPETRRPNMARAATQQVPSARSPQKDPYERGRTYVVSPDHVRGQSHDDRGYDRAYFGEIPKHAGTPLRREEMPTARPSLRRGDSYTPADVQYSRKISEADVRYAPRGRERSAYAFQNVELPRPPMARGQTVM</sequence>
<feature type="compositionally biased region" description="Low complexity" evidence="6">
    <location>
        <begin position="464"/>
        <end position="474"/>
    </location>
</feature>
<dbReference type="SUPFAM" id="SSF46565">
    <property type="entry name" value="Chaperone J-domain"/>
    <property type="match status" value="1"/>
</dbReference>
<dbReference type="InterPro" id="IPR001623">
    <property type="entry name" value="DnaJ_domain"/>
</dbReference>
<gene>
    <name evidence="9" type="ORF">BK809_0007218</name>
    <name evidence="8" type="ORF">SLS55_007894</name>
</gene>
<evidence type="ECO:0000313" key="8">
    <source>
        <dbReference type="EMBL" id="KAL0257084.1"/>
    </source>
</evidence>
<protein>
    <submittedName>
        <fullName evidence="9">Putative J domain-containing protein</fullName>
    </submittedName>
</protein>
<dbReference type="Gene3D" id="1.10.287.110">
    <property type="entry name" value="DnaJ domain"/>
    <property type="match status" value="1"/>
</dbReference>
<feature type="compositionally biased region" description="Basic and acidic residues" evidence="6">
    <location>
        <begin position="413"/>
        <end position="422"/>
    </location>
</feature>
<dbReference type="Proteomes" id="UP001430584">
    <property type="component" value="Unassembled WGS sequence"/>
</dbReference>
<evidence type="ECO:0000313" key="9">
    <source>
        <dbReference type="EMBL" id="OMP87132.1"/>
    </source>
</evidence>
<feature type="compositionally biased region" description="Basic and acidic residues" evidence="6">
    <location>
        <begin position="596"/>
        <end position="605"/>
    </location>
</feature>
<evidence type="ECO:0000259" key="7">
    <source>
        <dbReference type="PROSITE" id="PS50076"/>
    </source>
</evidence>
<feature type="domain" description="J" evidence="7">
    <location>
        <begin position="8"/>
        <end position="76"/>
    </location>
</feature>
<dbReference type="PANTHER" id="PTHR44313">
    <property type="entry name" value="DNAJ HOMOLOG SUBFAMILY C MEMBER 17"/>
    <property type="match status" value="1"/>
</dbReference>
<dbReference type="OrthoDB" id="10250354at2759"/>
<evidence type="ECO:0000256" key="2">
    <source>
        <dbReference type="ARBA" id="ARBA00004496"/>
    </source>
</evidence>
<dbReference type="EMBL" id="JAJVCZ030000008">
    <property type="protein sequence ID" value="KAL0257084.1"/>
    <property type="molecule type" value="Genomic_DNA"/>
</dbReference>
<name>A0A1S8BHZ9_9PEZI</name>
<accession>A0A1S8BHZ9</accession>
<reference evidence="9 10" key="1">
    <citation type="submission" date="2017-01" db="EMBL/GenBank/DDBJ databases">
        <title>Draft genome sequence of Diplodia seriata F98.1, a fungal species involved in grapevine trunk diseases.</title>
        <authorList>
            <person name="Robert-Siegwald G."/>
            <person name="Vallet J."/>
            <person name="Abou-Mansour E."/>
            <person name="Xu J."/>
            <person name="Rey P."/>
            <person name="Bertsch C."/>
            <person name="Rego C."/>
            <person name="Larignon P."/>
            <person name="Fontaine F."/>
            <person name="Lebrun M.-H."/>
        </authorList>
    </citation>
    <scope>NUCLEOTIDE SEQUENCE [LARGE SCALE GENOMIC DNA]</scope>
    <source>
        <strain evidence="9 10">F98.1</strain>
    </source>
</reference>
<feature type="compositionally biased region" description="Basic and acidic residues" evidence="6">
    <location>
        <begin position="186"/>
        <end position="206"/>
    </location>
</feature>
<dbReference type="Pfam" id="PF00226">
    <property type="entry name" value="DnaJ"/>
    <property type="match status" value="1"/>
</dbReference>
<dbReference type="GO" id="GO:0005737">
    <property type="term" value="C:cytoplasm"/>
    <property type="evidence" value="ECO:0007669"/>
    <property type="project" value="UniProtKB-SubCell"/>
</dbReference>
<feature type="compositionally biased region" description="Polar residues" evidence="6">
    <location>
        <begin position="515"/>
        <end position="526"/>
    </location>
</feature>
<comment type="subcellular location">
    <subcellularLocation>
        <location evidence="2">Cytoplasm</location>
    </subcellularLocation>
    <subcellularLocation>
        <location evidence="1">Nucleus</location>
    </subcellularLocation>
</comment>
<dbReference type="PRINTS" id="PR00625">
    <property type="entry name" value="JDOMAIN"/>
</dbReference>
<feature type="compositionally biased region" description="Basic and acidic residues" evidence="6">
    <location>
        <begin position="475"/>
        <end position="484"/>
    </location>
</feature>
<evidence type="ECO:0000256" key="6">
    <source>
        <dbReference type="SAM" id="MobiDB-lite"/>
    </source>
</evidence>
<dbReference type="InterPro" id="IPR036869">
    <property type="entry name" value="J_dom_sf"/>
</dbReference>
<evidence type="ECO:0000313" key="10">
    <source>
        <dbReference type="Proteomes" id="UP000190776"/>
    </source>
</evidence>
<feature type="compositionally biased region" description="Basic and acidic residues" evidence="6">
    <location>
        <begin position="128"/>
        <end position="137"/>
    </location>
</feature>
<feature type="compositionally biased region" description="Basic and acidic residues" evidence="6">
    <location>
        <begin position="440"/>
        <end position="461"/>
    </location>
</feature>
<evidence type="ECO:0000313" key="11">
    <source>
        <dbReference type="Proteomes" id="UP001430584"/>
    </source>
</evidence>
<keyword evidence="4" id="KW-0143">Chaperone</keyword>
<organism evidence="9 10">
    <name type="scientific">Diplodia seriata</name>
    <dbReference type="NCBI Taxonomy" id="420778"/>
    <lineage>
        <taxon>Eukaryota</taxon>
        <taxon>Fungi</taxon>
        <taxon>Dikarya</taxon>
        <taxon>Ascomycota</taxon>
        <taxon>Pezizomycotina</taxon>
        <taxon>Dothideomycetes</taxon>
        <taxon>Dothideomycetes incertae sedis</taxon>
        <taxon>Botryosphaeriales</taxon>
        <taxon>Botryosphaeriaceae</taxon>
        <taxon>Diplodia</taxon>
    </lineage>
</organism>
<reference evidence="8 11" key="2">
    <citation type="submission" date="2024-02" db="EMBL/GenBank/DDBJ databases">
        <title>De novo assembly and annotation of 12 fungi associated with fruit tree decline syndrome in Ontario, Canada.</title>
        <authorList>
            <person name="Sulman M."/>
            <person name="Ellouze W."/>
            <person name="Ilyukhin E."/>
        </authorList>
    </citation>
    <scope>NUCLEOTIDE SEQUENCE [LARGE SCALE GENOMIC DNA]</scope>
    <source>
        <strain evidence="8 11">FDS-637</strain>
    </source>
</reference>
<dbReference type="InterPro" id="IPR018253">
    <property type="entry name" value="DnaJ_domain_CS"/>
</dbReference>
<evidence type="ECO:0000256" key="5">
    <source>
        <dbReference type="ARBA" id="ARBA00023242"/>
    </source>
</evidence>
<dbReference type="GO" id="GO:0000390">
    <property type="term" value="P:spliceosomal complex disassembly"/>
    <property type="evidence" value="ECO:0007669"/>
    <property type="project" value="TreeGrafter"/>
</dbReference>
<dbReference type="PROSITE" id="PS50076">
    <property type="entry name" value="DNAJ_2"/>
    <property type="match status" value="1"/>
</dbReference>
<feature type="compositionally biased region" description="Low complexity" evidence="6">
    <location>
        <begin position="486"/>
        <end position="499"/>
    </location>
</feature>
<dbReference type="AlphaFoldDB" id="A0A1S8BHZ9"/>
<dbReference type="CDD" id="cd06257">
    <property type="entry name" value="DnaJ"/>
    <property type="match status" value="1"/>
</dbReference>
<keyword evidence="11" id="KW-1185">Reference proteome</keyword>
<feature type="compositionally biased region" description="Basic and acidic residues" evidence="6">
    <location>
        <begin position="379"/>
        <end position="389"/>
    </location>
</feature>
<feature type="compositionally biased region" description="Basic and acidic residues" evidence="6">
    <location>
        <begin position="216"/>
        <end position="295"/>
    </location>
</feature>
<dbReference type="InterPro" id="IPR052094">
    <property type="entry name" value="Pre-mRNA-splicing_ERAD"/>
</dbReference>
<feature type="region of interest" description="Disordered" evidence="6">
    <location>
        <begin position="83"/>
        <end position="664"/>
    </location>
</feature>
<dbReference type="PANTHER" id="PTHR44313:SF1">
    <property type="entry name" value="DNAJ HOMOLOG SUBFAMILY C MEMBER 17"/>
    <property type="match status" value="1"/>
</dbReference>
<dbReference type="Proteomes" id="UP000190776">
    <property type="component" value="Unassembled WGS sequence"/>
</dbReference>
<feature type="compositionally biased region" description="Basic and acidic residues" evidence="6">
    <location>
        <begin position="537"/>
        <end position="556"/>
    </location>
</feature>
<dbReference type="STRING" id="420778.A0A1S8BHZ9"/>
<feature type="compositionally biased region" description="Polar residues" evidence="6">
    <location>
        <begin position="586"/>
        <end position="595"/>
    </location>
</feature>
<evidence type="ECO:0000256" key="3">
    <source>
        <dbReference type="ARBA" id="ARBA00022490"/>
    </source>
</evidence>
<feature type="compositionally biased region" description="Basic and acidic residues" evidence="6">
    <location>
        <begin position="612"/>
        <end position="625"/>
    </location>
</feature>
<comment type="caution">
    <text evidence="9">The sequence shown here is derived from an EMBL/GenBank/DDBJ whole genome shotgun (WGS) entry which is preliminary data.</text>
</comment>
<dbReference type="EMBL" id="MSZU01000076">
    <property type="protein sequence ID" value="OMP87132.1"/>
    <property type="molecule type" value="Genomic_DNA"/>
</dbReference>
<evidence type="ECO:0000256" key="1">
    <source>
        <dbReference type="ARBA" id="ARBA00004123"/>
    </source>
</evidence>
<keyword evidence="5" id="KW-0539">Nucleus</keyword>
<dbReference type="SMART" id="SM00271">
    <property type="entry name" value="DnaJ"/>
    <property type="match status" value="1"/>
</dbReference>
<dbReference type="PROSITE" id="PS00636">
    <property type="entry name" value="DNAJ_1"/>
    <property type="match status" value="1"/>
</dbReference>
<feature type="compositionally biased region" description="Low complexity" evidence="6">
    <location>
        <begin position="393"/>
        <end position="406"/>
    </location>
</feature>